<dbReference type="EMBL" id="KZ027057">
    <property type="protein sequence ID" value="PIO13538.1"/>
    <property type="molecule type" value="Genomic_DNA"/>
</dbReference>
<evidence type="ECO:0000313" key="2">
    <source>
        <dbReference type="EMBL" id="PIO13538.1"/>
    </source>
</evidence>
<feature type="transmembrane region" description="Helical" evidence="1">
    <location>
        <begin position="6"/>
        <end position="26"/>
    </location>
</feature>
<organism evidence="2 3">
    <name type="scientific">Aquarana catesbeiana</name>
    <name type="common">American bullfrog</name>
    <name type="synonym">Rana catesbeiana</name>
    <dbReference type="NCBI Taxonomy" id="8400"/>
    <lineage>
        <taxon>Eukaryota</taxon>
        <taxon>Metazoa</taxon>
        <taxon>Chordata</taxon>
        <taxon>Craniata</taxon>
        <taxon>Vertebrata</taxon>
        <taxon>Euteleostomi</taxon>
        <taxon>Amphibia</taxon>
        <taxon>Batrachia</taxon>
        <taxon>Anura</taxon>
        <taxon>Neobatrachia</taxon>
        <taxon>Ranoidea</taxon>
        <taxon>Ranidae</taxon>
        <taxon>Aquarana</taxon>
    </lineage>
</organism>
<evidence type="ECO:0000256" key="1">
    <source>
        <dbReference type="SAM" id="Phobius"/>
    </source>
</evidence>
<protein>
    <submittedName>
        <fullName evidence="2">Uncharacterized protein</fullName>
    </submittedName>
</protein>
<keyword evidence="1" id="KW-0472">Membrane</keyword>
<gene>
    <name evidence="2" type="ORF">AB205_0049040</name>
</gene>
<dbReference type="Proteomes" id="UP000228934">
    <property type="component" value="Unassembled WGS sequence"/>
</dbReference>
<evidence type="ECO:0000313" key="3">
    <source>
        <dbReference type="Proteomes" id="UP000228934"/>
    </source>
</evidence>
<accession>A0A2G9QD76</accession>
<name>A0A2G9QD76_AQUCT</name>
<proteinExistence type="predicted"/>
<sequence>MDTLSYKIFIILIVGVILNICQEKMLKRQRRIRWRIPWLCPGWCHLTASRVTMADTLNSDLSFSAITGCGFYH</sequence>
<keyword evidence="1" id="KW-0812">Transmembrane</keyword>
<keyword evidence="1" id="KW-1133">Transmembrane helix</keyword>
<dbReference type="AlphaFoldDB" id="A0A2G9QD76"/>
<reference evidence="3" key="1">
    <citation type="journal article" date="2017" name="Nat. Commun.">
        <title>The North American bullfrog draft genome provides insight into hormonal regulation of long noncoding RNA.</title>
        <authorList>
            <person name="Hammond S.A."/>
            <person name="Warren R.L."/>
            <person name="Vandervalk B.P."/>
            <person name="Kucuk E."/>
            <person name="Khan H."/>
            <person name="Gibb E.A."/>
            <person name="Pandoh P."/>
            <person name="Kirk H."/>
            <person name="Zhao Y."/>
            <person name="Jones M."/>
            <person name="Mungall A.J."/>
            <person name="Coope R."/>
            <person name="Pleasance S."/>
            <person name="Moore R.A."/>
            <person name="Holt R.A."/>
            <person name="Round J.M."/>
            <person name="Ohora S."/>
            <person name="Walle B.V."/>
            <person name="Veldhoen N."/>
            <person name="Helbing C.C."/>
            <person name="Birol I."/>
        </authorList>
    </citation>
    <scope>NUCLEOTIDE SEQUENCE [LARGE SCALE GENOMIC DNA]</scope>
</reference>
<keyword evidence="3" id="KW-1185">Reference proteome</keyword>